<dbReference type="PANTHER" id="PTHR10791:SF22">
    <property type="entry name" value="BIDIRECTIONAL SUGAR TRANSPORTER SWEET11"/>
    <property type="match status" value="1"/>
</dbReference>
<sequence>MAGLSLDHPWAFTFGILGFVLTAFFVFGRANEIGALHLVTSSHSWCILLRCKDPLGVFLSLFCLLAFLKISADLPTQNGRPTFYRVCRRKSTEGFQSVPYVVALFSAMLWVLYAFLKSDAFLLITINSFGCVIESVYVVLYFTYAPKLAKILTAKLVLVLNVGMFGSILLLTLLLPDGLKRVHVLGWICMCFSVGVFVAPLSIIVSIESSDAWLSFLRESPRMHSFVDQRLVIRTKSVEFMPFMLSFFLTLSSIVWFTYGCLTKDKFVALPNVLGFAFGFLQMGLYLAFKCMKPTAVEPRLPEHIISISVLGVEIYPIDWKTPEVNDEEKAENGDRKEADTGEEKVEGMAAPHEENEVNHVDV</sequence>
<comment type="similarity">
    <text evidence="3">Belongs to the SWEET sugar transporter family.</text>
</comment>
<organism evidence="15 16">
    <name type="scientific">Musa troglodytarum</name>
    <name type="common">fe'i banana</name>
    <dbReference type="NCBI Taxonomy" id="320322"/>
    <lineage>
        <taxon>Eukaryota</taxon>
        <taxon>Viridiplantae</taxon>
        <taxon>Streptophyta</taxon>
        <taxon>Embryophyta</taxon>
        <taxon>Tracheophyta</taxon>
        <taxon>Spermatophyta</taxon>
        <taxon>Magnoliopsida</taxon>
        <taxon>Liliopsida</taxon>
        <taxon>Zingiberales</taxon>
        <taxon>Musaceae</taxon>
        <taxon>Musa</taxon>
    </lineage>
</organism>
<evidence type="ECO:0000256" key="11">
    <source>
        <dbReference type="ARBA" id="ARBA00023034"/>
    </source>
</evidence>
<feature type="region of interest" description="Disordered" evidence="13">
    <location>
        <begin position="326"/>
        <end position="363"/>
    </location>
</feature>
<evidence type="ECO:0000256" key="5">
    <source>
        <dbReference type="ARBA" id="ARBA00022448"/>
    </source>
</evidence>
<reference evidence="15" key="1">
    <citation type="submission" date="2022-05" db="EMBL/GenBank/DDBJ databases">
        <title>The Musa troglodytarum L. genome provides insights into the mechanism of non-climacteric behaviour and enrichment of carotenoids.</title>
        <authorList>
            <person name="Wang J."/>
        </authorList>
    </citation>
    <scope>NUCLEOTIDE SEQUENCE</scope>
    <source>
        <tissue evidence="15">Leaf</tissue>
    </source>
</reference>
<dbReference type="GO" id="GO:0005886">
    <property type="term" value="C:plasma membrane"/>
    <property type="evidence" value="ECO:0007669"/>
    <property type="project" value="UniProtKB-SubCell"/>
</dbReference>
<feature type="compositionally biased region" description="Basic and acidic residues" evidence="13">
    <location>
        <begin position="331"/>
        <end position="363"/>
    </location>
</feature>
<feature type="transmembrane region" description="Helical" evidence="14">
    <location>
        <begin position="12"/>
        <end position="30"/>
    </location>
</feature>
<dbReference type="GO" id="GO:0000139">
    <property type="term" value="C:Golgi membrane"/>
    <property type="evidence" value="ECO:0007669"/>
    <property type="project" value="UniProtKB-SubCell"/>
</dbReference>
<accession>A0A9E7G6T8</accession>
<dbReference type="PANTHER" id="PTHR10791">
    <property type="entry name" value="RAG1-ACTIVATING PROTEIN 1"/>
    <property type="match status" value="1"/>
</dbReference>
<dbReference type="InterPro" id="IPR004316">
    <property type="entry name" value="SWEET_rpt"/>
</dbReference>
<evidence type="ECO:0000256" key="13">
    <source>
        <dbReference type="SAM" id="MobiDB-lite"/>
    </source>
</evidence>
<feature type="transmembrane region" description="Helical" evidence="14">
    <location>
        <begin position="269"/>
        <end position="289"/>
    </location>
</feature>
<evidence type="ECO:0000256" key="9">
    <source>
        <dbReference type="ARBA" id="ARBA00022737"/>
    </source>
</evidence>
<keyword evidence="16" id="KW-1185">Reference proteome</keyword>
<keyword evidence="9" id="KW-0677">Repeat</keyword>
<feature type="transmembrane region" description="Helical" evidence="14">
    <location>
        <begin position="156"/>
        <end position="176"/>
    </location>
</feature>
<dbReference type="InterPro" id="IPR047664">
    <property type="entry name" value="SWEET"/>
</dbReference>
<keyword evidence="12 14" id="KW-0472">Membrane</keyword>
<dbReference type="OrthoDB" id="409725at2759"/>
<evidence type="ECO:0000256" key="4">
    <source>
        <dbReference type="ARBA" id="ARBA00021741"/>
    </source>
</evidence>
<dbReference type="EMBL" id="CP097508">
    <property type="protein sequence ID" value="URE08820.1"/>
    <property type="molecule type" value="Genomic_DNA"/>
</dbReference>
<evidence type="ECO:0000256" key="3">
    <source>
        <dbReference type="ARBA" id="ARBA00007809"/>
    </source>
</evidence>
<dbReference type="Gene3D" id="1.20.1280.290">
    <property type="match status" value="2"/>
</dbReference>
<keyword evidence="5" id="KW-0813">Transport</keyword>
<feature type="transmembrane region" description="Helical" evidence="14">
    <location>
        <begin position="122"/>
        <end position="144"/>
    </location>
</feature>
<evidence type="ECO:0000256" key="14">
    <source>
        <dbReference type="SAM" id="Phobius"/>
    </source>
</evidence>
<evidence type="ECO:0000256" key="7">
    <source>
        <dbReference type="ARBA" id="ARBA00022597"/>
    </source>
</evidence>
<gene>
    <name evidence="15" type="ORF">MUK42_23055</name>
</gene>
<protein>
    <recommendedName>
        <fullName evidence="4">Sugar transporter SWEET1</fullName>
    </recommendedName>
</protein>
<evidence type="ECO:0000256" key="2">
    <source>
        <dbReference type="ARBA" id="ARBA00004653"/>
    </source>
</evidence>
<keyword evidence="7" id="KW-0762">Sugar transport</keyword>
<evidence type="ECO:0000256" key="6">
    <source>
        <dbReference type="ARBA" id="ARBA00022475"/>
    </source>
</evidence>
<dbReference type="Proteomes" id="UP001055439">
    <property type="component" value="Chromosome 6"/>
</dbReference>
<dbReference type="Pfam" id="PF03083">
    <property type="entry name" value="MtN3_slv"/>
    <property type="match status" value="2"/>
</dbReference>
<name>A0A9E7G6T8_9LILI</name>
<keyword evidence="8 14" id="KW-0812">Transmembrane</keyword>
<keyword evidence="6" id="KW-1003">Cell membrane</keyword>
<keyword evidence="10 14" id="KW-1133">Transmembrane helix</keyword>
<keyword evidence="11" id="KW-0333">Golgi apparatus</keyword>
<evidence type="ECO:0000256" key="12">
    <source>
        <dbReference type="ARBA" id="ARBA00023136"/>
    </source>
</evidence>
<proteinExistence type="inferred from homology"/>
<evidence type="ECO:0000313" key="16">
    <source>
        <dbReference type="Proteomes" id="UP001055439"/>
    </source>
</evidence>
<evidence type="ECO:0000313" key="15">
    <source>
        <dbReference type="EMBL" id="URE08820.1"/>
    </source>
</evidence>
<evidence type="ECO:0000256" key="8">
    <source>
        <dbReference type="ARBA" id="ARBA00022692"/>
    </source>
</evidence>
<dbReference type="AlphaFoldDB" id="A0A9E7G6T8"/>
<evidence type="ECO:0000256" key="10">
    <source>
        <dbReference type="ARBA" id="ARBA00022989"/>
    </source>
</evidence>
<dbReference type="FunFam" id="1.20.1280.290:FF:000004">
    <property type="entry name" value="Sugar transporter SWEET"/>
    <property type="match status" value="1"/>
</dbReference>
<comment type="subcellular location">
    <subcellularLocation>
        <location evidence="1">Cell membrane</location>
        <topology evidence="1">Multi-pass membrane protein</topology>
    </subcellularLocation>
    <subcellularLocation>
        <location evidence="2">Golgi apparatus membrane</location>
        <topology evidence="2">Multi-pass membrane protein</topology>
    </subcellularLocation>
</comment>
<dbReference type="GO" id="GO:0051119">
    <property type="term" value="F:sugar transmembrane transporter activity"/>
    <property type="evidence" value="ECO:0007669"/>
    <property type="project" value="InterPro"/>
</dbReference>
<feature type="transmembrane region" description="Helical" evidence="14">
    <location>
        <begin position="182"/>
        <end position="207"/>
    </location>
</feature>
<dbReference type="FunFam" id="1.20.1280.290:FF:000001">
    <property type="entry name" value="Bidirectional sugar transporter SWEET"/>
    <property type="match status" value="1"/>
</dbReference>
<feature type="transmembrane region" description="Helical" evidence="14">
    <location>
        <begin position="97"/>
        <end position="116"/>
    </location>
</feature>
<feature type="transmembrane region" description="Helical" evidence="14">
    <location>
        <begin position="240"/>
        <end position="257"/>
    </location>
</feature>
<evidence type="ECO:0000256" key="1">
    <source>
        <dbReference type="ARBA" id="ARBA00004651"/>
    </source>
</evidence>